<evidence type="ECO:0000259" key="2">
    <source>
        <dbReference type="Pfam" id="PF11274"/>
    </source>
</evidence>
<feature type="region of interest" description="Disordered" evidence="1">
    <location>
        <begin position="465"/>
        <end position="545"/>
    </location>
</feature>
<feature type="compositionally biased region" description="Basic and acidic residues" evidence="1">
    <location>
        <begin position="557"/>
        <end position="575"/>
    </location>
</feature>
<dbReference type="PANTHER" id="PTHR19308">
    <property type="entry name" value="PHOSPHATIDYLCHOLINE TRANSFER PROTEIN"/>
    <property type="match status" value="1"/>
</dbReference>
<protein>
    <recommendedName>
        <fullName evidence="2">DUF3074 domain-containing protein</fullName>
    </recommendedName>
</protein>
<feature type="compositionally biased region" description="Acidic residues" evidence="1">
    <location>
        <begin position="476"/>
        <end position="485"/>
    </location>
</feature>
<dbReference type="PANTHER" id="PTHR19308:SF14">
    <property type="entry name" value="START DOMAIN-CONTAINING PROTEIN"/>
    <property type="match status" value="1"/>
</dbReference>
<dbReference type="InterPro" id="IPR024500">
    <property type="entry name" value="DUF3074"/>
</dbReference>
<dbReference type="SUPFAM" id="SSF55961">
    <property type="entry name" value="Bet v1-like"/>
    <property type="match status" value="1"/>
</dbReference>
<evidence type="ECO:0000313" key="4">
    <source>
        <dbReference type="Proteomes" id="UP000070328"/>
    </source>
</evidence>
<keyword evidence="4" id="KW-1185">Reference proteome</keyword>
<feature type="region of interest" description="Disordered" evidence="1">
    <location>
        <begin position="294"/>
        <end position="329"/>
    </location>
</feature>
<gene>
    <name evidence="3" type="ORF">CSIM01_02213</name>
</gene>
<accession>A0A135RZP2</accession>
<dbReference type="OrthoDB" id="5403181at2759"/>
<dbReference type="Pfam" id="PF11274">
    <property type="entry name" value="DUF3074"/>
    <property type="match status" value="1"/>
</dbReference>
<feature type="region of interest" description="Disordered" evidence="1">
    <location>
        <begin position="557"/>
        <end position="630"/>
    </location>
</feature>
<feature type="compositionally biased region" description="Basic and acidic residues" evidence="1">
    <location>
        <begin position="379"/>
        <end position="402"/>
    </location>
</feature>
<feature type="domain" description="DUF3074" evidence="2">
    <location>
        <begin position="122"/>
        <end position="373"/>
    </location>
</feature>
<evidence type="ECO:0000313" key="3">
    <source>
        <dbReference type="EMBL" id="KXH29144.1"/>
    </source>
</evidence>
<dbReference type="Gene3D" id="3.30.530.20">
    <property type="match status" value="1"/>
</dbReference>
<evidence type="ECO:0000256" key="1">
    <source>
        <dbReference type="SAM" id="MobiDB-lite"/>
    </source>
</evidence>
<feature type="region of interest" description="Disordered" evidence="1">
    <location>
        <begin position="677"/>
        <end position="700"/>
    </location>
</feature>
<feature type="compositionally biased region" description="Basic and acidic residues" evidence="1">
    <location>
        <begin position="582"/>
        <end position="630"/>
    </location>
</feature>
<dbReference type="InterPro" id="IPR023393">
    <property type="entry name" value="START-like_dom_sf"/>
</dbReference>
<dbReference type="Proteomes" id="UP000070328">
    <property type="component" value="Unassembled WGS sequence"/>
</dbReference>
<feature type="region of interest" description="Disordered" evidence="1">
    <location>
        <begin position="379"/>
        <end position="429"/>
    </location>
</feature>
<feature type="compositionally biased region" description="Basic and acidic residues" evidence="1">
    <location>
        <begin position="294"/>
        <end position="306"/>
    </location>
</feature>
<dbReference type="AlphaFoldDB" id="A0A135RZP2"/>
<feature type="compositionally biased region" description="Polar residues" evidence="1">
    <location>
        <begin position="412"/>
        <end position="429"/>
    </location>
</feature>
<name>A0A135RZP2_9PEZI</name>
<sequence length="700" mass="76367">MAPHHEPFKGLAPIKWESVAEEDPKEFMTGVFANAQTVIDSIPVPAAVKQATASHGRSRSHTDPPIPVADINRSLSQRQTGAALKLSQDLSKEWKEVKVNAKDNPLAINVYKLAAKDGKGSWFARRSVHDGLTFEKWKLGLEREFAESMKVQSGPGAGAIRGIGAEKRAAHEVVEGSGKMEVFQLSAQFPGPTAPRDFVTLLLSSDFSGGAPQEGPKRPLRTYMIVSKPCIHPECPERPGYIRGQYESVEIIREIPSDKPAAITRARSSIDLSQEGAKERQAVAESMGKEAVLRAAKKAADPDGRHRGTSVDSAPARDDAGHTGEGIEEEATTSVEWLMVTRSDPGGNVPRFLIDRGTPAGIIGDAGKFLKWMTAKSADDFSTSDKEQEETKEGAKQAESEKVASPMEVAKQPTSNLLPEESAQVQDNSVPSSNGLYGIISGAFGMASSVVASRLPEGYTLPGIFTAPSTNGSIAEGDEEDESVESDTSSIRSFASAVEKTDEGEPITPPEVTQPDSVSLHSSGSGGGASLQGAKTSSHHERELRKLQERRQKMQDKINKMQERMSSKRDQDSQKEAANLAKLREKHEKEMAKQEDKYKRDMQRLEQRREHEQRKAEEKRRKQAEKEEKANLALELERVKAERDVALKEIDVLKEQVGQLQSQNTMLVVKMGKMGGMGGMKRQDSSLSVSGEKVVQTVSN</sequence>
<organism evidence="3 4">
    <name type="scientific">Colletotrichum simmondsii</name>
    <dbReference type="NCBI Taxonomy" id="703756"/>
    <lineage>
        <taxon>Eukaryota</taxon>
        <taxon>Fungi</taxon>
        <taxon>Dikarya</taxon>
        <taxon>Ascomycota</taxon>
        <taxon>Pezizomycotina</taxon>
        <taxon>Sordariomycetes</taxon>
        <taxon>Hypocreomycetidae</taxon>
        <taxon>Glomerellales</taxon>
        <taxon>Glomerellaceae</taxon>
        <taxon>Colletotrichum</taxon>
        <taxon>Colletotrichum acutatum species complex</taxon>
    </lineage>
</organism>
<comment type="caution">
    <text evidence="3">The sequence shown here is derived from an EMBL/GenBank/DDBJ whole genome shotgun (WGS) entry which is preliminary data.</text>
</comment>
<proteinExistence type="predicted"/>
<dbReference type="InterPro" id="IPR051213">
    <property type="entry name" value="START_lipid_transfer"/>
</dbReference>
<reference evidence="3 4" key="1">
    <citation type="submission" date="2014-02" db="EMBL/GenBank/DDBJ databases">
        <title>The genome sequence of Colletotrichum simmondsii CBS122122.</title>
        <authorList>
            <person name="Baroncelli R."/>
            <person name="Thon M.R."/>
        </authorList>
    </citation>
    <scope>NUCLEOTIDE SEQUENCE [LARGE SCALE GENOMIC DNA]</scope>
    <source>
        <strain evidence="3 4">CBS122122</strain>
    </source>
</reference>
<dbReference type="EMBL" id="JFBX01000758">
    <property type="protein sequence ID" value="KXH29144.1"/>
    <property type="molecule type" value="Genomic_DNA"/>
</dbReference>